<feature type="chain" id="PRO_5042035141" evidence="1">
    <location>
        <begin position="18"/>
        <end position="83"/>
    </location>
</feature>
<accession>A0AAD7DW69</accession>
<dbReference type="EMBL" id="JARKIE010000023">
    <property type="protein sequence ID" value="KAJ7699388.1"/>
    <property type="molecule type" value="Genomic_DNA"/>
</dbReference>
<feature type="signal peptide" evidence="1">
    <location>
        <begin position="1"/>
        <end position="17"/>
    </location>
</feature>
<reference evidence="2" key="1">
    <citation type="submission" date="2023-03" db="EMBL/GenBank/DDBJ databases">
        <title>Massive genome expansion in bonnet fungi (Mycena s.s.) driven by repeated elements and novel gene families across ecological guilds.</title>
        <authorList>
            <consortium name="Lawrence Berkeley National Laboratory"/>
            <person name="Harder C.B."/>
            <person name="Miyauchi S."/>
            <person name="Viragh M."/>
            <person name="Kuo A."/>
            <person name="Thoen E."/>
            <person name="Andreopoulos B."/>
            <person name="Lu D."/>
            <person name="Skrede I."/>
            <person name="Drula E."/>
            <person name="Henrissat B."/>
            <person name="Morin E."/>
            <person name="Kohler A."/>
            <person name="Barry K."/>
            <person name="LaButti K."/>
            <person name="Morin E."/>
            <person name="Salamov A."/>
            <person name="Lipzen A."/>
            <person name="Mereny Z."/>
            <person name="Hegedus B."/>
            <person name="Baldrian P."/>
            <person name="Stursova M."/>
            <person name="Weitz H."/>
            <person name="Taylor A."/>
            <person name="Grigoriev I.V."/>
            <person name="Nagy L.G."/>
            <person name="Martin F."/>
            <person name="Kauserud H."/>
        </authorList>
    </citation>
    <scope>NUCLEOTIDE SEQUENCE</scope>
    <source>
        <strain evidence="2">CBHHK067</strain>
    </source>
</reference>
<gene>
    <name evidence="2" type="ORF">B0H17DRAFT_1049630</name>
</gene>
<feature type="non-terminal residue" evidence="2">
    <location>
        <position position="1"/>
    </location>
</feature>
<evidence type="ECO:0000256" key="1">
    <source>
        <dbReference type="SAM" id="SignalP"/>
    </source>
</evidence>
<proteinExistence type="predicted"/>
<evidence type="ECO:0000313" key="2">
    <source>
        <dbReference type="EMBL" id="KAJ7699388.1"/>
    </source>
</evidence>
<evidence type="ECO:0000313" key="3">
    <source>
        <dbReference type="Proteomes" id="UP001221757"/>
    </source>
</evidence>
<protein>
    <submittedName>
        <fullName evidence="2">Uncharacterized protein</fullName>
    </submittedName>
</protein>
<dbReference type="AlphaFoldDB" id="A0AAD7DW69"/>
<keyword evidence="3" id="KW-1185">Reference proteome</keyword>
<keyword evidence="1" id="KW-0732">Signal</keyword>
<sequence>CLPRWRLLLCTYYSILGYIPSNDCILCCQPPTQPPSSLCCLPSIWPPSAPSMCIYSPVQHLAFHIRIWIVVWLNSWGAEGLRS</sequence>
<comment type="caution">
    <text evidence="2">The sequence shown here is derived from an EMBL/GenBank/DDBJ whole genome shotgun (WGS) entry which is preliminary data.</text>
</comment>
<dbReference type="Proteomes" id="UP001221757">
    <property type="component" value="Unassembled WGS sequence"/>
</dbReference>
<name>A0AAD7DW69_MYCRO</name>
<organism evidence="2 3">
    <name type="scientific">Mycena rosella</name>
    <name type="common">Pink bonnet</name>
    <name type="synonym">Agaricus rosellus</name>
    <dbReference type="NCBI Taxonomy" id="1033263"/>
    <lineage>
        <taxon>Eukaryota</taxon>
        <taxon>Fungi</taxon>
        <taxon>Dikarya</taxon>
        <taxon>Basidiomycota</taxon>
        <taxon>Agaricomycotina</taxon>
        <taxon>Agaricomycetes</taxon>
        <taxon>Agaricomycetidae</taxon>
        <taxon>Agaricales</taxon>
        <taxon>Marasmiineae</taxon>
        <taxon>Mycenaceae</taxon>
        <taxon>Mycena</taxon>
    </lineage>
</organism>